<comment type="caution">
    <text evidence="1">The sequence shown here is derived from an EMBL/GenBank/DDBJ whole genome shotgun (WGS) entry which is preliminary data.</text>
</comment>
<dbReference type="AlphaFoldDB" id="A0AAV7ZQD1"/>
<protein>
    <submittedName>
        <fullName evidence="1">Uncharacterized protein</fullName>
    </submittedName>
</protein>
<sequence length="445" mass="54266">MEDQTDSTQTKKLNDTIFRNNCLQKKKLHSNYIQITEYIQNKIKLIKDQQDIKLSVFLHLVLKECIQNEAEVVELLLNTYDNENSLKNSKDNLDTAVLSAEEYFVFKKRKENLQKRIESTREYLLNQRTWNFEKEKNDLVVWEQIQQIKNDLFSDNCNCKQSDQKERNEKLANVNLLLYPSYYLNSYWMEDTELSIFHPIEDNFCSMLKFLNNTDQTVEFLNARLGKYPLWKTNKYIAFPLMLANDPDTHYVAKFVLNNRNKKKTDLSKIQNIQCKNMVYFMNKAFLTIYLNRLSVKFSQKYFKQENKINLVTSKWGYFLKYKKQPMIVEHYYPYIEEIPQGLVYHIKEEKRKNQQKWTKFLERVYLFEYFFNYIFSHDLFITFFSHINQRSLKKFQLYETKNRINPLNREFNRRINSENKIWKLIHQDCKNNYWNKIKFNILNK</sequence>
<organism evidence="1 2">
    <name type="scientific">Anaeramoeba flamelloides</name>
    <dbReference type="NCBI Taxonomy" id="1746091"/>
    <lineage>
        <taxon>Eukaryota</taxon>
        <taxon>Metamonada</taxon>
        <taxon>Anaeramoebidae</taxon>
        <taxon>Anaeramoeba</taxon>
    </lineage>
</organism>
<proteinExistence type="predicted"/>
<dbReference type="Proteomes" id="UP001146793">
    <property type="component" value="Unassembled WGS sequence"/>
</dbReference>
<dbReference type="EMBL" id="JANTQA010000026">
    <property type="protein sequence ID" value="KAJ3442563.1"/>
    <property type="molecule type" value="Genomic_DNA"/>
</dbReference>
<gene>
    <name evidence="1" type="ORF">M0812_12300</name>
</gene>
<accession>A0AAV7ZQD1</accession>
<name>A0AAV7ZQD1_9EUKA</name>
<reference evidence="1" key="1">
    <citation type="submission" date="2022-08" db="EMBL/GenBank/DDBJ databases">
        <title>Novel sulphate-reducing endosymbionts in the free-living metamonad Anaeramoeba.</title>
        <authorList>
            <person name="Jerlstrom-Hultqvist J."/>
            <person name="Cepicka I."/>
            <person name="Gallot-Lavallee L."/>
            <person name="Salas-Leiva D."/>
            <person name="Curtis B.A."/>
            <person name="Zahonova K."/>
            <person name="Pipaliya S."/>
            <person name="Dacks J."/>
            <person name="Roger A.J."/>
        </authorList>
    </citation>
    <scope>NUCLEOTIDE SEQUENCE</scope>
    <source>
        <strain evidence="1">Busselton2</strain>
    </source>
</reference>
<evidence type="ECO:0000313" key="1">
    <source>
        <dbReference type="EMBL" id="KAJ3442563.1"/>
    </source>
</evidence>
<evidence type="ECO:0000313" key="2">
    <source>
        <dbReference type="Proteomes" id="UP001146793"/>
    </source>
</evidence>